<comment type="similarity">
    <text evidence="1">Belongs to the FPF1 family.</text>
</comment>
<dbReference type="PANTHER" id="PTHR33433">
    <property type="entry name" value="FLOWERING-PROMOTING FACTOR 1-LIKE PROTEIN 1"/>
    <property type="match status" value="1"/>
</dbReference>
<dbReference type="InParanoid" id="A0A1D6J4Q0"/>
<evidence type="ECO:0000256" key="2">
    <source>
        <dbReference type="SAM" id="MobiDB-lite"/>
    </source>
</evidence>
<feature type="region of interest" description="Disordered" evidence="2">
    <location>
        <begin position="133"/>
        <end position="165"/>
    </location>
</feature>
<gene>
    <name evidence="3" type="ORF">ZEAMMB73_Zm00001d025099</name>
</gene>
<dbReference type="eggNOG" id="ENOG502S12G">
    <property type="taxonomic scope" value="Eukaryota"/>
</dbReference>
<sequence length="165" mass="18753">MSGVWVFEDGIVRRADSDPPSGAGAGGSRPNKVLVHVPSGEVVTSYDVLERRLRELGWERYLYDPCLLQFHQRSTVHLITVPRDFSRLKLVHMYDVVVKTRNVFERVRVAASCMLSYFVCRRINNECVPKYRDNTQRKKSSGTKDITTTALSSNNRTISHPLGTI</sequence>
<dbReference type="SMR" id="A0A1D6J4Q0"/>
<name>A0A1D6J4Q0_MAIZE</name>
<accession>A0A1D6J4Q0</accession>
<dbReference type="STRING" id="4577.A0A1D6J4Q0"/>
<evidence type="ECO:0000256" key="1">
    <source>
        <dbReference type="ARBA" id="ARBA00008013"/>
    </source>
</evidence>
<dbReference type="AlphaFoldDB" id="A0A1D6J4Q0"/>
<dbReference type="GO" id="GO:0009909">
    <property type="term" value="P:regulation of flower development"/>
    <property type="evidence" value="ECO:0007669"/>
    <property type="project" value="InterPro"/>
</dbReference>
<evidence type="ECO:0000313" key="3">
    <source>
        <dbReference type="EMBL" id="AQK42934.1"/>
    </source>
</evidence>
<dbReference type="OMA" id="NNRTISH"/>
<reference evidence="3" key="1">
    <citation type="submission" date="2015-12" db="EMBL/GenBank/DDBJ databases">
        <title>Update maize B73 reference genome by single molecule sequencing technologies.</title>
        <authorList>
            <consortium name="Maize Genome Sequencing Project"/>
            <person name="Ware D."/>
        </authorList>
    </citation>
    <scope>NUCLEOTIDE SEQUENCE</scope>
    <source>
        <tissue evidence="3">Seedling</tissue>
    </source>
</reference>
<dbReference type="EMBL" id="CM000786">
    <property type="protein sequence ID" value="AQK42934.1"/>
    <property type="molecule type" value="Genomic_DNA"/>
</dbReference>
<dbReference type="PaxDb" id="4577-GRMZM2G009189_P01"/>
<feature type="compositionally biased region" description="Polar residues" evidence="2">
    <location>
        <begin position="143"/>
        <end position="158"/>
    </location>
</feature>
<organism evidence="3">
    <name type="scientific">Zea mays</name>
    <name type="common">Maize</name>
    <dbReference type="NCBI Taxonomy" id="4577"/>
    <lineage>
        <taxon>Eukaryota</taxon>
        <taxon>Viridiplantae</taxon>
        <taxon>Streptophyta</taxon>
        <taxon>Embryophyta</taxon>
        <taxon>Tracheophyta</taxon>
        <taxon>Spermatophyta</taxon>
        <taxon>Magnoliopsida</taxon>
        <taxon>Liliopsida</taxon>
        <taxon>Poales</taxon>
        <taxon>Poaceae</taxon>
        <taxon>PACMAD clade</taxon>
        <taxon>Panicoideae</taxon>
        <taxon>Andropogonodae</taxon>
        <taxon>Andropogoneae</taxon>
        <taxon>Tripsacinae</taxon>
        <taxon>Zea</taxon>
    </lineage>
</organism>
<protein>
    <submittedName>
        <fullName evidence="3">FPF1-like protein 1</fullName>
    </submittedName>
</protein>
<dbReference type="IntAct" id="A0A1D6J4Q0">
    <property type="interactions" value="1"/>
</dbReference>
<dbReference type="InterPro" id="IPR039274">
    <property type="entry name" value="FPF1"/>
</dbReference>
<dbReference type="FunCoup" id="A0A1D6J4Q0">
    <property type="interactions" value="72"/>
</dbReference>
<proteinExistence type="inferred from homology"/>